<dbReference type="EMBL" id="CP070228">
    <property type="protein sequence ID" value="QRV02234.1"/>
    <property type="molecule type" value="Genomic_DNA"/>
</dbReference>
<protein>
    <submittedName>
        <fullName evidence="1">Glycosyltransferase family 2 protein</fullName>
    </submittedName>
</protein>
<proteinExistence type="predicted"/>
<evidence type="ECO:0000313" key="2">
    <source>
        <dbReference type="Proteomes" id="UP000602653"/>
    </source>
</evidence>
<dbReference type="PANTHER" id="PTHR43179">
    <property type="entry name" value="RHAMNOSYLTRANSFERASE WBBL"/>
    <property type="match status" value="1"/>
</dbReference>
<dbReference type="InterPro" id="IPR029044">
    <property type="entry name" value="Nucleotide-diphossugar_trans"/>
</dbReference>
<evidence type="ECO:0000313" key="1">
    <source>
        <dbReference type="EMBL" id="QRV02234.1"/>
    </source>
</evidence>
<dbReference type="SUPFAM" id="SSF53448">
    <property type="entry name" value="Nucleotide-diphospho-sugar transferases"/>
    <property type="match status" value="1"/>
</dbReference>
<accession>A0ABX7IIH5</accession>
<dbReference type="CDD" id="cd04186">
    <property type="entry name" value="GT_2_like_c"/>
    <property type="match status" value="1"/>
</dbReference>
<dbReference type="Proteomes" id="UP000602653">
    <property type="component" value="Chromosome"/>
</dbReference>
<organism evidence="1 2">
    <name type="scientific">Arcanobacterium phocisimile</name>
    <dbReference type="NCBI Taxonomy" id="1302235"/>
    <lineage>
        <taxon>Bacteria</taxon>
        <taxon>Bacillati</taxon>
        <taxon>Actinomycetota</taxon>
        <taxon>Actinomycetes</taxon>
        <taxon>Actinomycetales</taxon>
        <taxon>Actinomycetaceae</taxon>
        <taxon>Arcanobacterium</taxon>
    </lineage>
</organism>
<name>A0ABX7IIH5_9ACTO</name>
<sequence>MTMAEQQPVGIHVVTIAYNPGPELEAMVSSLRVACRLHGASDPSVNITLTIVDNGSQAERVDAIVDQYAQEFSARVIRPGRNLGYGRAANRGLHDATEPWVCVANPDTVFQPGSLVELVNAGNRWPQAGIFGPRLLERDGKVYPSARALPSLRNGVGHALFAHVWPANPWTRAYHGNTEHEHVAGWLSGACLLIRTSAWRKLEGFDPRYFMFFEDVDLGRRAGEVGITSVYVPSAAVVHEQGASWKARPAKMIRAHHDSAKQYLADAYPGIAYVPLRALLGAGLDVRAWWQTRGSE</sequence>
<gene>
    <name evidence="1" type="ORF">JTE88_00275</name>
</gene>
<dbReference type="Gene3D" id="3.90.550.10">
    <property type="entry name" value="Spore Coat Polysaccharide Biosynthesis Protein SpsA, Chain A"/>
    <property type="match status" value="1"/>
</dbReference>
<keyword evidence="2" id="KW-1185">Reference proteome</keyword>
<dbReference type="Pfam" id="PF13641">
    <property type="entry name" value="Glyco_tranf_2_3"/>
    <property type="match status" value="1"/>
</dbReference>
<dbReference type="PANTHER" id="PTHR43179:SF7">
    <property type="entry name" value="RHAMNOSYLTRANSFERASE WBBL"/>
    <property type="match status" value="1"/>
</dbReference>
<reference evidence="1 2" key="1">
    <citation type="submission" date="2021-02" db="EMBL/GenBank/DDBJ databases">
        <title>Complete Genome Sequence of Arcanobacterium phocisimile strain DSM 26142T from a harbour seal.</title>
        <authorList>
            <person name="Borowiak M."/>
            <person name="Alssahen M."/>
            <person name="Malorny B."/>
            <person name="Laemmler C."/>
            <person name="Siebert U."/>
            <person name="Ploetz M."/>
            <person name="Abdulmawjood A."/>
        </authorList>
    </citation>
    <scope>NUCLEOTIDE SEQUENCE [LARGE SCALE GENOMIC DNA]</scope>
    <source>
        <strain evidence="1 2">DSM 26142</strain>
    </source>
</reference>